<protein>
    <recommendedName>
        <fullName evidence="2">RNase H type-1 domain-containing protein</fullName>
    </recommendedName>
</protein>
<evidence type="ECO:0000313" key="3">
    <source>
        <dbReference type="EMBL" id="KAK3017334.1"/>
    </source>
</evidence>
<comment type="caution">
    <text evidence="3">The sequence shown here is derived from an EMBL/GenBank/DDBJ whole genome shotgun (WGS) entry which is preliminary data.</text>
</comment>
<dbReference type="Gene3D" id="3.30.420.10">
    <property type="entry name" value="Ribonuclease H-like superfamily/Ribonuclease H"/>
    <property type="match status" value="1"/>
</dbReference>
<dbReference type="Proteomes" id="UP001188597">
    <property type="component" value="Unassembled WGS sequence"/>
</dbReference>
<dbReference type="GO" id="GO:0004523">
    <property type="term" value="F:RNA-DNA hybrid ribonuclease activity"/>
    <property type="evidence" value="ECO:0007669"/>
    <property type="project" value="InterPro"/>
</dbReference>
<gene>
    <name evidence="3" type="ORF">RJ639_005487</name>
</gene>
<feature type="domain" description="RNase H type-1" evidence="2">
    <location>
        <begin position="262"/>
        <end position="338"/>
    </location>
</feature>
<dbReference type="SUPFAM" id="SSF53098">
    <property type="entry name" value="Ribonuclease H-like"/>
    <property type="match status" value="1"/>
</dbReference>
<proteinExistence type="predicted"/>
<dbReference type="Pfam" id="PF13456">
    <property type="entry name" value="RVT_3"/>
    <property type="match status" value="1"/>
</dbReference>
<keyword evidence="4" id="KW-1185">Reference proteome</keyword>
<accession>A0AA88VZY0</accession>
<dbReference type="CDD" id="cd09279">
    <property type="entry name" value="RNase_HI_like"/>
    <property type="match status" value="1"/>
</dbReference>
<dbReference type="AlphaFoldDB" id="A0AA88VZY0"/>
<dbReference type="GO" id="GO:0003676">
    <property type="term" value="F:nucleic acid binding"/>
    <property type="evidence" value="ECO:0007669"/>
    <property type="project" value="InterPro"/>
</dbReference>
<feature type="region of interest" description="Disordered" evidence="1">
    <location>
        <begin position="31"/>
        <end position="56"/>
    </location>
</feature>
<reference evidence="3" key="1">
    <citation type="submission" date="2022-12" db="EMBL/GenBank/DDBJ databases">
        <title>Draft genome assemblies for two species of Escallonia (Escalloniales).</title>
        <authorList>
            <person name="Chanderbali A."/>
            <person name="Dervinis C."/>
            <person name="Anghel I."/>
            <person name="Soltis D."/>
            <person name="Soltis P."/>
            <person name="Zapata F."/>
        </authorList>
    </citation>
    <scope>NUCLEOTIDE SEQUENCE</scope>
    <source>
        <strain evidence="3">UCBG64.0493</strain>
        <tissue evidence="3">Leaf</tissue>
    </source>
</reference>
<organism evidence="3 4">
    <name type="scientific">Escallonia herrerae</name>
    <dbReference type="NCBI Taxonomy" id="1293975"/>
    <lineage>
        <taxon>Eukaryota</taxon>
        <taxon>Viridiplantae</taxon>
        <taxon>Streptophyta</taxon>
        <taxon>Embryophyta</taxon>
        <taxon>Tracheophyta</taxon>
        <taxon>Spermatophyta</taxon>
        <taxon>Magnoliopsida</taxon>
        <taxon>eudicotyledons</taxon>
        <taxon>Gunneridae</taxon>
        <taxon>Pentapetalae</taxon>
        <taxon>asterids</taxon>
        <taxon>campanulids</taxon>
        <taxon>Escalloniales</taxon>
        <taxon>Escalloniaceae</taxon>
        <taxon>Escallonia</taxon>
    </lineage>
</organism>
<evidence type="ECO:0000256" key="1">
    <source>
        <dbReference type="SAM" id="MobiDB-lite"/>
    </source>
</evidence>
<dbReference type="PANTHER" id="PTHR48475">
    <property type="entry name" value="RIBONUCLEASE H"/>
    <property type="match status" value="1"/>
</dbReference>
<name>A0AA88VZY0_9ASTE</name>
<evidence type="ECO:0000259" key="2">
    <source>
        <dbReference type="Pfam" id="PF13456"/>
    </source>
</evidence>
<evidence type="ECO:0000313" key="4">
    <source>
        <dbReference type="Proteomes" id="UP001188597"/>
    </source>
</evidence>
<dbReference type="EMBL" id="JAVXUP010001010">
    <property type="protein sequence ID" value="KAK3017334.1"/>
    <property type="molecule type" value="Genomic_DNA"/>
</dbReference>
<dbReference type="PANTHER" id="PTHR48475:SF1">
    <property type="entry name" value="RNASE H TYPE-1 DOMAIN-CONTAINING PROTEIN"/>
    <property type="match status" value="1"/>
</dbReference>
<sequence length="370" mass="42111">MSRAFEKLTKTVEEKDFQIATLMNKLELQTNDDSNRGKVNKASKKAGANGRHDGSTSDGFNSIASLLSNRSTSFKELATRAHDMEISIANHGGNSHALPDPRKRIIELLESKHLEESRRVNEVRPIFISAYLDLEEEERYFELLKEFKDVFAWMYKEILGLDLKVTVHHLTVKSGVRPVKQAQRTFHPKVVLEIEVEINKLSEAGSSGKTAIKGHALVDFLADHPIPSNWEISEDCPDEEVLFIETFKPWMMFFDGTTWSDEALIIDLQMALELGTLSLAVSGDSKLVIYQLLKEYEVKKEDLVPYFRYATILINKFDSVELEHVPREENHMADALPNLATTLALRGEDKVDIPICQQWVLPELLDCRIE</sequence>
<dbReference type="InterPro" id="IPR036397">
    <property type="entry name" value="RNaseH_sf"/>
</dbReference>
<dbReference type="InterPro" id="IPR002156">
    <property type="entry name" value="RNaseH_domain"/>
</dbReference>
<dbReference type="InterPro" id="IPR012337">
    <property type="entry name" value="RNaseH-like_sf"/>
</dbReference>